<dbReference type="EMBL" id="UGGT01000001">
    <property type="protein sequence ID" value="STO22840.1"/>
    <property type="molecule type" value="Genomic_DNA"/>
</dbReference>
<dbReference type="Proteomes" id="UP000254554">
    <property type="component" value="Unassembled WGS sequence"/>
</dbReference>
<protein>
    <submittedName>
        <fullName evidence="1">Uncharacterized protein</fullName>
    </submittedName>
</protein>
<dbReference type="GeneID" id="93293830"/>
<organism evidence="1 2">
    <name type="scientific">Fluoribacter dumoffii</name>
    <dbReference type="NCBI Taxonomy" id="463"/>
    <lineage>
        <taxon>Bacteria</taxon>
        <taxon>Pseudomonadati</taxon>
        <taxon>Pseudomonadota</taxon>
        <taxon>Gammaproteobacteria</taxon>
        <taxon>Legionellales</taxon>
        <taxon>Legionellaceae</taxon>
        <taxon>Fluoribacter</taxon>
    </lineage>
</organism>
<dbReference type="OrthoDB" id="5639440at2"/>
<dbReference type="RefSeq" id="WP_010654961.1">
    <property type="nucleotide sequence ID" value="NZ_JAPHOO010000002.1"/>
</dbReference>
<evidence type="ECO:0000313" key="1">
    <source>
        <dbReference type="EMBL" id="STO22840.1"/>
    </source>
</evidence>
<proteinExistence type="predicted"/>
<evidence type="ECO:0000313" key="2">
    <source>
        <dbReference type="Proteomes" id="UP000254554"/>
    </source>
</evidence>
<dbReference type="AlphaFoldDB" id="A0A377GE42"/>
<reference evidence="1 2" key="1">
    <citation type="submission" date="2018-06" db="EMBL/GenBank/DDBJ databases">
        <authorList>
            <consortium name="Pathogen Informatics"/>
            <person name="Doyle S."/>
        </authorList>
    </citation>
    <scope>NUCLEOTIDE SEQUENCE [LARGE SCALE GENOMIC DNA]</scope>
    <source>
        <strain evidence="1 2">NCTC11370</strain>
    </source>
</reference>
<keyword evidence="2" id="KW-1185">Reference proteome</keyword>
<sequence>MPSYSHPIKKDLNNMRSVSEFKQTYKQVAQEMIAAEKWTPEEKDAMHLFSAGHAPGSIRNQIQLSDESSKKIADMYFMILLNTLIRNQTPMPFKLPAKEIDSWPASYSRDQFAADLLKHKKQLSTTPVGKEVMRAASEYTSLYESTVGKTSQQGVNNSEKSESSPLDKATTALGVLWGVADGLAFSPSNPFPSPLTMRSESARTGYAAAVFAKGIFELGGLVASLSK</sequence>
<name>A0A377GE42_9GAMM</name>
<accession>A0A377GE42</accession>
<gene>
    <name evidence="1" type="ORF">NCTC11370_02942</name>
</gene>